<reference evidence="2 3" key="1">
    <citation type="submission" date="2021-04" db="EMBL/GenBank/DDBJ databases">
        <title>Draft Genome of Aeromonas popoffii ID682, isolated from a natural water source in Idaho.</title>
        <authorList>
            <person name="Testerman T."/>
            <person name="Graf J."/>
        </authorList>
    </citation>
    <scope>NUCLEOTIDE SEQUENCE [LARGE SCALE GENOMIC DNA]</scope>
    <source>
        <strain evidence="2 3">ID682</strain>
    </source>
</reference>
<dbReference type="EMBL" id="JAGRZL010000045">
    <property type="protein sequence ID" value="MBR7630434.1"/>
    <property type="molecule type" value="Genomic_DNA"/>
</dbReference>
<keyword evidence="3" id="KW-1185">Reference proteome</keyword>
<sequence>MSKKAATVGDIGTDHDGFPPTPIIEGSQDIIIDNKPAARVGDALAPHAKPNHPPHDRAITTGSKTVFFNYKPAALTGSEVGCGGVIIGGSSVIIGDQAPSGSAKTPSEMIIDTSLEYFFEIECDDGSPVTLAYRIDSGDVKLHEGELCSDGKTAAFPMDQAGEPIFWIPMA</sequence>
<dbReference type="InterPro" id="IPR008727">
    <property type="entry name" value="PAAR_motif"/>
</dbReference>
<gene>
    <name evidence="2" type="ORF">KAT72_15755</name>
</gene>
<dbReference type="RefSeq" id="WP_212514155.1">
    <property type="nucleotide sequence ID" value="NZ_CAWQDX010000069.1"/>
</dbReference>
<feature type="region of interest" description="Disordered" evidence="1">
    <location>
        <begin position="1"/>
        <end position="20"/>
    </location>
</feature>
<organism evidence="2 3">
    <name type="scientific">Aeromonas popoffii</name>
    <dbReference type="NCBI Taxonomy" id="70856"/>
    <lineage>
        <taxon>Bacteria</taxon>
        <taxon>Pseudomonadati</taxon>
        <taxon>Pseudomonadota</taxon>
        <taxon>Gammaproteobacteria</taxon>
        <taxon>Aeromonadales</taxon>
        <taxon>Aeromonadaceae</taxon>
        <taxon>Aeromonas</taxon>
    </lineage>
</organism>
<proteinExistence type="predicted"/>
<name>A0ABS5GU95_9GAMM</name>
<dbReference type="CDD" id="cd14737">
    <property type="entry name" value="PAAR_1"/>
    <property type="match status" value="1"/>
</dbReference>
<dbReference type="Pfam" id="PF05488">
    <property type="entry name" value="PAAR_motif"/>
    <property type="match status" value="1"/>
</dbReference>
<dbReference type="Proteomes" id="UP000675653">
    <property type="component" value="Unassembled WGS sequence"/>
</dbReference>
<protein>
    <submittedName>
        <fullName evidence="2">Type VI secretion system PAAR protein</fullName>
    </submittedName>
</protein>
<comment type="caution">
    <text evidence="2">The sequence shown here is derived from an EMBL/GenBank/DDBJ whole genome shotgun (WGS) entry which is preliminary data.</text>
</comment>
<evidence type="ECO:0000313" key="2">
    <source>
        <dbReference type="EMBL" id="MBR7630434.1"/>
    </source>
</evidence>
<accession>A0ABS5GU95</accession>
<dbReference type="NCBIfam" id="NF033420">
    <property type="entry name" value="T6SS_PAAR_dom"/>
    <property type="match status" value="1"/>
</dbReference>
<dbReference type="Gene3D" id="2.60.200.60">
    <property type="match status" value="1"/>
</dbReference>
<evidence type="ECO:0000313" key="3">
    <source>
        <dbReference type="Proteomes" id="UP000675653"/>
    </source>
</evidence>
<evidence type="ECO:0000256" key="1">
    <source>
        <dbReference type="SAM" id="MobiDB-lite"/>
    </source>
</evidence>